<dbReference type="EMBL" id="ASHM01009356">
    <property type="protein sequence ID" value="PNY17429.1"/>
    <property type="molecule type" value="Genomic_DNA"/>
</dbReference>
<accession>A0A2K3PQ65</accession>
<dbReference type="AlphaFoldDB" id="A0A2K3PQ65"/>
<organism evidence="1 2">
    <name type="scientific">Trifolium pratense</name>
    <name type="common">Red clover</name>
    <dbReference type="NCBI Taxonomy" id="57577"/>
    <lineage>
        <taxon>Eukaryota</taxon>
        <taxon>Viridiplantae</taxon>
        <taxon>Streptophyta</taxon>
        <taxon>Embryophyta</taxon>
        <taxon>Tracheophyta</taxon>
        <taxon>Spermatophyta</taxon>
        <taxon>Magnoliopsida</taxon>
        <taxon>eudicotyledons</taxon>
        <taxon>Gunneridae</taxon>
        <taxon>Pentapetalae</taxon>
        <taxon>rosids</taxon>
        <taxon>fabids</taxon>
        <taxon>Fabales</taxon>
        <taxon>Fabaceae</taxon>
        <taxon>Papilionoideae</taxon>
        <taxon>50 kb inversion clade</taxon>
        <taxon>NPAAA clade</taxon>
        <taxon>Hologalegina</taxon>
        <taxon>IRL clade</taxon>
        <taxon>Trifolieae</taxon>
        <taxon>Trifolium</taxon>
    </lineage>
</organism>
<evidence type="ECO:0000313" key="1">
    <source>
        <dbReference type="EMBL" id="PNY17429.1"/>
    </source>
</evidence>
<sequence length="382" mass="43216">MAFLRNLLIRHRFISLINPKTLNSINSNFPIRTITSLPQSANSQTKKPLSTLFSEVMSGKTTTIEEEQDGEGDIELKKKLKQLTEEVRTIKEKKAIPIEEVPKKVEKRSLYSAFTNKPVTDGVTKMEVEKKKKKIEPFVIKELSIDTVMFLKYLYENGYFKDAKFANVNERFDLGWFENRYALGYAKFAAIKFAKDNREIAKWLSGSALKQVAAFGCPSTSRSSVFPAKRLRKFFEVPENTVCSKCMLRDSCKFVNQNVWKCDANNLNVEIFMNVIISYALHWVHPQLVVSDEVNKSVDHLLNEQWLHLQQLEQPFEGGTLTSVVNLAGSRRNVASRCLAAMGRVGAAQLRFLAAKAGISVDRSGACRGLHIPAQDCYVTGF</sequence>
<dbReference type="Proteomes" id="UP000236291">
    <property type="component" value="Unassembled WGS sequence"/>
</dbReference>
<reference evidence="1 2" key="1">
    <citation type="journal article" date="2014" name="Am. J. Bot.">
        <title>Genome assembly and annotation for red clover (Trifolium pratense; Fabaceae).</title>
        <authorList>
            <person name="Istvanek J."/>
            <person name="Jaros M."/>
            <person name="Krenek A."/>
            <person name="Repkova J."/>
        </authorList>
    </citation>
    <scope>NUCLEOTIDE SEQUENCE [LARGE SCALE GENOMIC DNA]</scope>
    <source>
        <strain evidence="2">cv. Tatra</strain>
        <tissue evidence="1">Young leaves</tissue>
    </source>
</reference>
<proteinExistence type="predicted"/>
<dbReference type="STRING" id="57577.A0A2K3PQ65"/>
<comment type="caution">
    <text evidence="1">The sequence shown here is derived from an EMBL/GenBank/DDBJ whole genome shotgun (WGS) entry which is preliminary data.</text>
</comment>
<evidence type="ECO:0000313" key="2">
    <source>
        <dbReference type="Proteomes" id="UP000236291"/>
    </source>
</evidence>
<name>A0A2K3PQ65_TRIPR</name>
<reference evidence="1 2" key="2">
    <citation type="journal article" date="2017" name="Front. Plant Sci.">
        <title>Gene Classification and Mining of Molecular Markers Useful in Red Clover (Trifolium pratense) Breeding.</title>
        <authorList>
            <person name="Istvanek J."/>
            <person name="Dluhosova J."/>
            <person name="Dluhos P."/>
            <person name="Patkova L."/>
            <person name="Nedelnik J."/>
            <person name="Repkova J."/>
        </authorList>
    </citation>
    <scope>NUCLEOTIDE SEQUENCE [LARGE SCALE GENOMIC DNA]</scope>
    <source>
        <strain evidence="2">cv. Tatra</strain>
        <tissue evidence="1">Young leaves</tissue>
    </source>
</reference>
<protein>
    <submittedName>
        <fullName evidence="1">Uncharacterized protein</fullName>
    </submittedName>
</protein>
<gene>
    <name evidence="1" type="ORF">L195_g014172</name>
</gene>